<dbReference type="OrthoDB" id="9816120at2"/>
<dbReference type="Proteomes" id="UP000239366">
    <property type="component" value="Unassembled WGS sequence"/>
</dbReference>
<evidence type="ECO:0000256" key="1">
    <source>
        <dbReference type="SAM" id="SignalP"/>
    </source>
</evidence>
<dbReference type="InterPro" id="IPR059226">
    <property type="entry name" value="Choice_anch_Q_dom"/>
</dbReference>
<dbReference type="SUPFAM" id="SSF51126">
    <property type="entry name" value="Pectin lyase-like"/>
    <property type="match status" value="1"/>
</dbReference>
<name>A0A2S7T4F5_9FLAO</name>
<keyword evidence="3" id="KW-1185">Reference proteome</keyword>
<dbReference type="InterPro" id="IPR006626">
    <property type="entry name" value="PbH1"/>
</dbReference>
<evidence type="ECO:0000313" key="2">
    <source>
        <dbReference type="EMBL" id="PQJ14346.1"/>
    </source>
</evidence>
<feature type="chain" id="PRO_5015683180" evidence="1">
    <location>
        <begin position="23"/>
        <end position="573"/>
    </location>
</feature>
<gene>
    <name evidence="2" type="ORF">BST99_00010</name>
</gene>
<dbReference type="AlphaFoldDB" id="A0A2S7T4F5"/>
<evidence type="ECO:0000313" key="3">
    <source>
        <dbReference type="Proteomes" id="UP000239366"/>
    </source>
</evidence>
<dbReference type="InterPro" id="IPR011050">
    <property type="entry name" value="Pectin_lyase_fold/virulence"/>
</dbReference>
<accession>A0A2S7T4F5</accession>
<dbReference type="EMBL" id="MQVX01000001">
    <property type="protein sequence ID" value="PQJ14346.1"/>
    <property type="molecule type" value="Genomic_DNA"/>
</dbReference>
<dbReference type="Gene3D" id="2.160.20.10">
    <property type="entry name" value="Single-stranded right-handed beta-helix, Pectin lyase-like"/>
    <property type="match status" value="1"/>
</dbReference>
<organism evidence="2 3">
    <name type="scientific">Aureicoccus marinus</name>
    <dbReference type="NCBI Taxonomy" id="754435"/>
    <lineage>
        <taxon>Bacteria</taxon>
        <taxon>Pseudomonadati</taxon>
        <taxon>Bacteroidota</taxon>
        <taxon>Flavobacteriia</taxon>
        <taxon>Flavobacteriales</taxon>
        <taxon>Flavobacteriaceae</taxon>
        <taxon>Aureicoccus</taxon>
    </lineage>
</organism>
<dbReference type="NCBIfam" id="NF041518">
    <property type="entry name" value="choice_anch_Q"/>
    <property type="match status" value="1"/>
</dbReference>
<dbReference type="SMART" id="SM00710">
    <property type="entry name" value="PbH1"/>
    <property type="match status" value="5"/>
</dbReference>
<keyword evidence="1" id="KW-0732">Signal</keyword>
<protein>
    <submittedName>
        <fullName evidence="2">Uncharacterized protein</fullName>
    </submittedName>
</protein>
<dbReference type="InterPro" id="IPR012334">
    <property type="entry name" value="Pectin_lyas_fold"/>
</dbReference>
<proteinExistence type="predicted"/>
<reference evidence="3" key="1">
    <citation type="submission" date="2016-11" db="EMBL/GenBank/DDBJ databases">
        <title>Trade-off between light-utilization and light-protection in marine flavobacteria.</title>
        <authorList>
            <person name="Kumagai Y."/>
            <person name="Yoshizawa S."/>
            <person name="Kogure K."/>
        </authorList>
    </citation>
    <scope>NUCLEOTIDE SEQUENCE [LARGE SCALE GENOMIC DNA]</scope>
    <source>
        <strain evidence="3">SG-18</strain>
    </source>
</reference>
<sequence length="573" mass="64540">MQPSKKLYWLLLVLTVPLLAQQSPQTHLLNFLDPEKLTIIRAENYNWQAGDTLCIPAGTYAGIRFYDLQGTAEQPIYIQNCGGRVELIESQHSAVEFQRCSFVRFTGSGEENSLYGFEIRALKQGAQGVNITNMSSNIEVDHIEIAQAGFAGIMAKTDPVCSLPEAWRSSGYVMENIELHDNNIHHTLGEGVYVGFTGSTVWTSNRACDGEVIYGHWLRNVAVYNNLINFTGLDAIQLNLVQEGGLIYNNRIHNFGLNELTFQDFAMSLGVGSYEVFNNEIINDQFDRGKGIQVISTTHGLAIYNNLLVRPQGHGIFLHMRAPFDNSNGYFIAQNTIVEPGESGIHYNNTITEGPDHLIGQQQDQIPLWLINNLVISPGNRFELGNTWKGEQENYFDFNNRSTRDAVAYFQRTNVLTRRPDTLHLRDVSRDDFRLMDGRSPLLNSGTDLSDWGILFDLGDQARPFGSGYDIGAFEGQVIPVKEANEIDMPVVQTNNVFRFWPNPAKERIYISDQSIGLQELRLIMPDGRVAMEEKAPQVDQGIPLPELPKGLYFLELRWTDGRSQVARILLED</sequence>
<comment type="caution">
    <text evidence="2">The sequence shown here is derived from an EMBL/GenBank/DDBJ whole genome shotgun (WGS) entry which is preliminary data.</text>
</comment>
<feature type="signal peptide" evidence="1">
    <location>
        <begin position="1"/>
        <end position="22"/>
    </location>
</feature>
<dbReference type="RefSeq" id="WP_104999972.1">
    <property type="nucleotide sequence ID" value="NZ_MQVX01000001.1"/>
</dbReference>